<evidence type="ECO:0000256" key="2">
    <source>
        <dbReference type="ARBA" id="ARBA00022448"/>
    </source>
</evidence>
<dbReference type="Pfam" id="PF00496">
    <property type="entry name" value="SBP_bac_5"/>
    <property type="match status" value="1"/>
</dbReference>
<sequence precursor="true">MKVRWKFQYINVTGVIVLFLLAITLAGCNSSNDVTTAEENVSSQEKNGEKSSEDKYGGTLKVVFGDPVVNIGLPPLIRGRGDIVIAMSIYENLARYNENGEVEPWLAEGWEADPSSNKIEVELKQGIQFHDGTPFNAEAVKWNLELYRDNGRVEAAAIDTIDVVDDYNLTINLSRWDNTIFDNLFGFAQMASPTAYEQNGEEWLKDNPVGTGAFVLKEWVKDEKVTVERNENYWVEGLPYLDGVEFHTITESSTAEAAMVAGEFDLYLFSSPQVTSNLEKDFVIEALENGMGAIGNSMAPDSEDPNSPLANSDVRKAIGYAIDKEAIVEAVYFGYAEVAHQWSVQKAANYNPDVEGTPYNPEKAKELLKKAGFGDGFDLTITFVNNPDLTQLYTAIQAYLAEVGINVDLNGVQSQEWQEMTGSEGEWDGLINSVFRISNDVTFDFNRSLASTSSHYRSTKLSEEAEELLSQAQTISTSEELLELSHELQKQVFDEEQTSIPLVVGNMLLAQNGNVQEHGFLKSQLTHWSPEATWMQQ</sequence>
<reference evidence="5 6" key="1">
    <citation type="submission" date="2017-04" db="EMBL/GenBank/DDBJ databases">
        <title>Bacillus krulwichiae AM31D Genome sequencing and assembly.</title>
        <authorList>
            <person name="Krulwich T.A."/>
            <person name="Anastor L."/>
            <person name="Ehrlich R."/>
            <person name="Ehrlich G.D."/>
            <person name="Janto B."/>
        </authorList>
    </citation>
    <scope>NUCLEOTIDE SEQUENCE [LARGE SCALE GENOMIC DNA]</scope>
    <source>
        <strain evidence="5 6">AM31D</strain>
    </source>
</reference>
<dbReference type="GO" id="GO:0043190">
    <property type="term" value="C:ATP-binding cassette (ABC) transporter complex"/>
    <property type="evidence" value="ECO:0007669"/>
    <property type="project" value="InterPro"/>
</dbReference>
<comment type="similarity">
    <text evidence="1">Belongs to the bacterial solute-binding protein 5 family.</text>
</comment>
<dbReference type="CDD" id="cd00995">
    <property type="entry name" value="PBP2_NikA_DppA_OppA_like"/>
    <property type="match status" value="1"/>
</dbReference>
<dbReference type="KEGG" id="bkw:BkAM31D_08640"/>
<gene>
    <name evidence="5" type="primary">gsiB_3</name>
    <name evidence="5" type="ORF">BkAM31D_08640</name>
</gene>
<dbReference type="Gene3D" id="3.10.105.10">
    <property type="entry name" value="Dipeptide-binding Protein, Domain 3"/>
    <property type="match status" value="1"/>
</dbReference>
<dbReference type="PIRSF" id="PIRSF002741">
    <property type="entry name" value="MppA"/>
    <property type="match status" value="1"/>
</dbReference>
<proteinExistence type="inferred from homology"/>
<dbReference type="GO" id="GO:0042597">
    <property type="term" value="C:periplasmic space"/>
    <property type="evidence" value="ECO:0007669"/>
    <property type="project" value="UniProtKB-ARBA"/>
</dbReference>
<dbReference type="STRING" id="199441.BkAM31D_08640"/>
<evidence type="ECO:0000256" key="3">
    <source>
        <dbReference type="ARBA" id="ARBA00022729"/>
    </source>
</evidence>
<evidence type="ECO:0000259" key="4">
    <source>
        <dbReference type="Pfam" id="PF00496"/>
    </source>
</evidence>
<dbReference type="PROSITE" id="PS51257">
    <property type="entry name" value="PROKAR_LIPOPROTEIN"/>
    <property type="match status" value="1"/>
</dbReference>
<dbReference type="PANTHER" id="PTHR30290">
    <property type="entry name" value="PERIPLASMIC BINDING COMPONENT OF ABC TRANSPORTER"/>
    <property type="match status" value="1"/>
</dbReference>
<keyword evidence="6" id="KW-1185">Reference proteome</keyword>
<dbReference type="InterPro" id="IPR000914">
    <property type="entry name" value="SBP_5_dom"/>
</dbReference>
<evidence type="ECO:0000256" key="1">
    <source>
        <dbReference type="ARBA" id="ARBA00005695"/>
    </source>
</evidence>
<dbReference type="InterPro" id="IPR039424">
    <property type="entry name" value="SBP_5"/>
</dbReference>
<dbReference type="EMBL" id="CP020814">
    <property type="protein sequence ID" value="ARK29926.1"/>
    <property type="molecule type" value="Genomic_DNA"/>
</dbReference>
<organism evidence="5 6">
    <name type="scientific">Halalkalibacter krulwichiae</name>
    <dbReference type="NCBI Taxonomy" id="199441"/>
    <lineage>
        <taxon>Bacteria</taxon>
        <taxon>Bacillati</taxon>
        <taxon>Bacillota</taxon>
        <taxon>Bacilli</taxon>
        <taxon>Bacillales</taxon>
        <taxon>Bacillaceae</taxon>
        <taxon>Halalkalibacter</taxon>
    </lineage>
</organism>
<evidence type="ECO:0000313" key="6">
    <source>
        <dbReference type="Proteomes" id="UP000193006"/>
    </source>
</evidence>
<dbReference type="InterPro" id="IPR030678">
    <property type="entry name" value="Peptide/Ni-bd"/>
</dbReference>
<dbReference type="PANTHER" id="PTHR30290:SF9">
    <property type="entry name" value="OLIGOPEPTIDE-BINDING PROTEIN APPA"/>
    <property type="match status" value="1"/>
</dbReference>
<keyword evidence="2" id="KW-0813">Transport</keyword>
<feature type="domain" description="Solute-binding protein family 5" evidence="4">
    <location>
        <begin position="101"/>
        <end position="452"/>
    </location>
</feature>
<dbReference type="GO" id="GO:1904680">
    <property type="term" value="F:peptide transmembrane transporter activity"/>
    <property type="evidence" value="ECO:0007669"/>
    <property type="project" value="TreeGrafter"/>
</dbReference>
<dbReference type="Gene3D" id="3.40.190.10">
    <property type="entry name" value="Periplasmic binding protein-like II"/>
    <property type="match status" value="1"/>
</dbReference>
<accession>A0A1X9M952</accession>
<name>A0A1X9M952_9BACI</name>
<dbReference type="GO" id="GO:0015833">
    <property type="term" value="P:peptide transport"/>
    <property type="evidence" value="ECO:0007669"/>
    <property type="project" value="TreeGrafter"/>
</dbReference>
<keyword evidence="3" id="KW-0732">Signal</keyword>
<evidence type="ECO:0000313" key="5">
    <source>
        <dbReference type="EMBL" id="ARK29926.1"/>
    </source>
</evidence>
<dbReference type="Proteomes" id="UP000193006">
    <property type="component" value="Chromosome"/>
</dbReference>
<protein>
    <submittedName>
        <fullName evidence="5">Glutathione-binding protein GsiB</fullName>
    </submittedName>
</protein>
<dbReference type="RefSeq" id="WP_066152200.1">
    <property type="nucleotide sequence ID" value="NZ_CP020814.1"/>
</dbReference>
<dbReference type="SUPFAM" id="SSF53850">
    <property type="entry name" value="Periplasmic binding protein-like II"/>
    <property type="match status" value="1"/>
</dbReference>
<dbReference type="AlphaFoldDB" id="A0A1X9M952"/>